<evidence type="ECO:0000313" key="1">
    <source>
        <dbReference type="EMBL" id="RRD48646.1"/>
    </source>
</evidence>
<evidence type="ECO:0000313" key="2">
    <source>
        <dbReference type="Proteomes" id="UP000280935"/>
    </source>
</evidence>
<proteinExistence type="predicted"/>
<gene>
    <name evidence="1" type="ORF">EII35_11725</name>
</gene>
<dbReference type="Proteomes" id="UP000280935">
    <property type="component" value="Unassembled WGS sequence"/>
</dbReference>
<sequence>MNSHSQPQKLGKNEMIFTQWRERRGQAKRRRHLYEEVRKICHRYKGHWPPYVAPLIEETFLHGEEGIALETIISWLHETNIDPTKEEKQAITELARLINLPEDAIYFTPESSTNKPRTQNPGHPEPELTQVRQTLLTHFHELLKARMKSLDAFQRKRT</sequence>
<comment type="caution">
    <text evidence="1">The sequence shown here is derived from an EMBL/GenBank/DDBJ whole genome shotgun (WGS) entry which is preliminary data.</text>
</comment>
<accession>A0A3P1WRR7</accession>
<protein>
    <submittedName>
        <fullName evidence="1">MafI family immunity protein</fullName>
    </submittedName>
</protein>
<dbReference type="InterPro" id="IPR047880">
    <property type="entry name" value="MafI-like"/>
</dbReference>
<dbReference type="EMBL" id="RQYT01000033">
    <property type="protein sequence ID" value="RRD48646.1"/>
    <property type="molecule type" value="Genomic_DNA"/>
</dbReference>
<dbReference type="NCBIfam" id="NF033691">
    <property type="entry name" value="immunity_MafI"/>
    <property type="match status" value="1"/>
</dbReference>
<organism evidence="1 2">
    <name type="scientific">Arachnia propionica</name>
    <dbReference type="NCBI Taxonomy" id="1750"/>
    <lineage>
        <taxon>Bacteria</taxon>
        <taxon>Bacillati</taxon>
        <taxon>Actinomycetota</taxon>
        <taxon>Actinomycetes</taxon>
        <taxon>Propionibacteriales</taxon>
        <taxon>Propionibacteriaceae</taxon>
        <taxon>Arachnia</taxon>
    </lineage>
</organism>
<name>A0A3P1WRR7_9ACTN</name>
<dbReference type="AlphaFoldDB" id="A0A3P1WRR7"/>
<reference evidence="1 2" key="1">
    <citation type="submission" date="2018-11" db="EMBL/GenBank/DDBJ databases">
        <title>Genomes From Bacteria Associated with the Canine Oral Cavity: a Test Case for Automated Genome-Based Taxonomic Assignment.</title>
        <authorList>
            <person name="Coil D.A."/>
            <person name="Jospin G."/>
            <person name="Darling A.E."/>
            <person name="Wallis C."/>
            <person name="Davis I.J."/>
            <person name="Harris S."/>
            <person name="Eisen J.A."/>
            <person name="Holcombe L.J."/>
            <person name="O'Flynn C."/>
        </authorList>
    </citation>
    <scope>NUCLEOTIDE SEQUENCE [LARGE SCALE GENOMIC DNA]</scope>
    <source>
        <strain evidence="1 2">OH2822_COT-296</strain>
    </source>
</reference>